<gene>
    <name evidence="3" type="ORF">PY17X_1203100</name>
    <name evidence="2" type="ORF">PYYM_1202500</name>
</gene>
<dbReference type="GeneID" id="3853735"/>
<dbReference type="InterPro" id="IPR006477">
    <property type="entry name" value="Yir_bir_cir"/>
</dbReference>
<keyword evidence="1" id="KW-1133">Transmembrane helix</keyword>
<evidence type="ECO:0000313" key="3">
    <source>
        <dbReference type="EMBL" id="VTZ79832.1"/>
    </source>
</evidence>
<evidence type="ECO:0000313" key="4">
    <source>
        <dbReference type="Proteomes" id="UP000072874"/>
    </source>
</evidence>
<feature type="transmembrane region" description="Helical" evidence="1">
    <location>
        <begin position="277"/>
        <end position="302"/>
    </location>
</feature>
<keyword evidence="1" id="KW-0472">Membrane</keyword>
<evidence type="ECO:0000256" key="1">
    <source>
        <dbReference type="SAM" id="Phobius"/>
    </source>
</evidence>
<accession>A0A077Y6Y8</accession>
<sequence length="325" mass="37468">MLTSKVCKEFDTFWKIFPDDLTKSGEYDFKVEALNNYCPKKICEGDINKIHAGCLWLFNKFYGNSNNFSSNANGNMNIVTYIMTWISYKLNQKKQDGITTFNDFYSKHMQNVEEYKNNIYGVTGYQNYIDLINKKEKLMDIDISDMSKFYSLFKKSCNMFNNAGKQGVGKTHFEYTKEFVAEHQKLNNNIGTEDSSYSKIFSTLSSDYSVLQKSDVIGTSLNFPSLSTEKTAENVVASNYKETKIVFSSETVESSSKTKVSYSDIISPILSLLNKLIPIPLIFVAALILLGIAYKYSLFGFWKLDQKQYLRKQLKKKRKDWIINI</sequence>
<name>A0A077Y6Y8_PLAYE</name>
<dbReference type="RefSeq" id="XP_022812549.1">
    <property type="nucleotide sequence ID" value="XM_022956686.1"/>
</dbReference>
<proteinExistence type="predicted"/>
<dbReference type="VEuPathDB" id="PlasmoDB:PYYM_1202500"/>
<dbReference type="EMBL" id="LK934640">
    <property type="protein sequence ID" value="CDU19197.1"/>
    <property type="molecule type" value="Genomic_DNA"/>
</dbReference>
<organism evidence="2 5">
    <name type="scientific">Plasmodium yoelii</name>
    <dbReference type="NCBI Taxonomy" id="5861"/>
    <lineage>
        <taxon>Eukaryota</taxon>
        <taxon>Sar</taxon>
        <taxon>Alveolata</taxon>
        <taxon>Apicomplexa</taxon>
        <taxon>Aconoidasida</taxon>
        <taxon>Haemosporida</taxon>
        <taxon>Plasmodiidae</taxon>
        <taxon>Plasmodium</taxon>
        <taxon>Plasmodium (Vinckeia)</taxon>
    </lineage>
</organism>
<protein>
    <submittedName>
        <fullName evidence="2">YIR protein</fullName>
    </submittedName>
</protein>
<reference evidence="3" key="4">
    <citation type="submission" date="2019-05" db="EMBL/GenBank/DDBJ databases">
        <authorList>
            <consortium name="Pathogen Informatics"/>
        </authorList>
    </citation>
    <scope>NUCLEOTIDE SEQUENCE</scope>
    <source>
        <strain evidence="3">17X</strain>
    </source>
</reference>
<dbReference type="VEuPathDB" id="PlasmoDB:PY06611"/>
<dbReference type="Pfam" id="PF06022">
    <property type="entry name" value="Cir_Bir_Yir"/>
    <property type="match status" value="1"/>
</dbReference>
<dbReference type="NCBIfam" id="TIGR01590">
    <property type="entry name" value="yir-bir-cir_Pla"/>
    <property type="match status" value="1"/>
</dbReference>
<reference evidence="4 5" key="1">
    <citation type="journal article" date="2014" name="BMC Biol.">
        <title>A comprehensive evaluation of rodent malaria parasite genomes and gene expression.</title>
        <authorList>
            <person name="Otto T.D."/>
            <person name="Bohme U."/>
            <person name="Jackson A.P."/>
            <person name="Hunt M."/>
            <person name="Franke-Fayard B."/>
            <person name="Hoeijmakers W.A."/>
            <person name="Religa A.A."/>
            <person name="Robertson L."/>
            <person name="Sanders M."/>
            <person name="Ogun S.A."/>
            <person name="Cunningham D."/>
            <person name="Erhart A."/>
            <person name="Billker O."/>
            <person name="Khan S.M."/>
            <person name="Stunnenberg H.G."/>
            <person name="Langhorne J."/>
            <person name="Holder A.A."/>
            <person name="Waters A.P."/>
            <person name="Newbold C.I."/>
            <person name="Pain A."/>
            <person name="Berriman M."/>
            <person name="Janse C.J."/>
        </authorList>
    </citation>
    <scope>NUCLEOTIDE SEQUENCE [LARGE SCALE GENOMIC DNA]</scope>
    <source>
        <strain evidence="3 4">17X</strain>
        <strain evidence="2 5">YM</strain>
    </source>
</reference>
<dbReference type="EMBL" id="LM993666">
    <property type="protein sequence ID" value="VTZ79832.1"/>
    <property type="molecule type" value="Genomic_DNA"/>
</dbReference>
<dbReference type="KEGG" id="pyo:PY17X_1203100"/>
<reference evidence="3" key="2">
    <citation type="submission" date="2014-05" db="EMBL/GenBank/DDBJ databases">
        <authorList>
            <person name="Aslett M.A."/>
            <person name="De Silva N."/>
        </authorList>
    </citation>
    <scope>NUCLEOTIDE SEQUENCE</scope>
    <source>
        <strain evidence="3">17X</strain>
    </source>
</reference>
<keyword evidence="1" id="KW-0812">Transmembrane</keyword>
<dbReference type="Proteomes" id="UP000072904">
    <property type="component" value="Chromosome 12"/>
</dbReference>
<dbReference type="VEuPathDB" id="PlasmoDB:Py17XNL_001204901"/>
<dbReference type="Proteomes" id="UP000072874">
    <property type="component" value="Chromosome 12"/>
</dbReference>
<evidence type="ECO:0000313" key="2">
    <source>
        <dbReference type="EMBL" id="CDU19197.1"/>
    </source>
</evidence>
<evidence type="ECO:0000313" key="5">
    <source>
        <dbReference type="Proteomes" id="UP000072904"/>
    </source>
</evidence>
<dbReference type="AlphaFoldDB" id="A0A077Y6Y8"/>
<dbReference type="VEuPathDB" id="PlasmoDB:PY17X_1203100"/>
<reference evidence="2" key="3">
    <citation type="submission" date="2014-05" db="EMBL/GenBank/DDBJ databases">
        <authorList>
            <person name="Aslett A.Martin."/>
            <person name="De Silva Nishadi"/>
        </authorList>
    </citation>
    <scope>NUCLEOTIDE SEQUENCE</scope>
    <source>
        <strain evidence="2">YM</strain>
    </source>
</reference>